<evidence type="ECO:0000313" key="2">
    <source>
        <dbReference type="Proteomes" id="UP000004105"/>
    </source>
</evidence>
<name>F2BFR5_9NEIS</name>
<accession>F2BFR5</accession>
<dbReference type="Proteomes" id="UP000004105">
    <property type="component" value="Unassembled WGS sequence"/>
</dbReference>
<dbReference type="EC" id="2.-.-.-" evidence="1"/>
<reference evidence="1 2" key="1">
    <citation type="submission" date="2011-02" db="EMBL/GenBank/DDBJ databases">
        <authorList>
            <person name="Muzny D."/>
            <person name="Qin X."/>
            <person name="Deng J."/>
            <person name="Jiang H."/>
            <person name="Liu Y."/>
            <person name="Qu J."/>
            <person name="Song X.-Z."/>
            <person name="Zhang L."/>
            <person name="Thornton R."/>
            <person name="Coyle M."/>
            <person name="Francisco L."/>
            <person name="Jackson L."/>
            <person name="Javaid M."/>
            <person name="Korchina V."/>
            <person name="Kovar C."/>
            <person name="Mata R."/>
            <person name="Mathew T."/>
            <person name="Ngo R."/>
            <person name="Nguyen L."/>
            <person name="Nguyen N."/>
            <person name="Okwuonu G."/>
            <person name="Ongeri F."/>
            <person name="Pham C."/>
            <person name="Simmons D."/>
            <person name="Wilczek-Boney K."/>
            <person name="Hale W."/>
            <person name="Jakkamsetti A."/>
            <person name="Pham P."/>
            <person name="Ruth R."/>
            <person name="San Lucas F."/>
            <person name="Warren J."/>
            <person name="Zhang J."/>
            <person name="Zhao Z."/>
            <person name="Zhou C."/>
            <person name="Zhu D."/>
            <person name="Lee S."/>
            <person name="Bess C."/>
            <person name="Blankenburg K."/>
            <person name="Forbes L."/>
            <person name="Fu Q."/>
            <person name="Gubbala S."/>
            <person name="Hirani K."/>
            <person name="Jayaseelan J.C."/>
            <person name="Lara F."/>
            <person name="Munidasa M."/>
            <person name="Palculict T."/>
            <person name="Patil S."/>
            <person name="Pu L.-L."/>
            <person name="Saada N."/>
            <person name="Tang L."/>
            <person name="Weissenberger G."/>
            <person name="Zhu Y."/>
            <person name="Hemphill L."/>
            <person name="Shang Y."/>
            <person name="Youmans B."/>
            <person name="Ayvaz T."/>
            <person name="Ross M."/>
            <person name="Santibanez J."/>
            <person name="Aqrawi P."/>
            <person name="Gross S."/>
            <person name="Joshi V."/>
            <person name="Fowler G."/>
            <person name="Nazareth L."/>
            <person name="Reid J."/>
            <person name="Worley K."/>
            <person name="Petrosino J."/>
            <person name="Highlander S."/>
            <person name="Gibbs R."/>
        </authorList>
    </citation>
    <scope>NUCLEOTIDE SEQUENCE [LARGE SCALE GENOMIC DNA]</scope>
    <source>
        <strain evidence="1 2">ATCC BAA-1200</strain>
    </source>
</reference>
<dbReference type="HOGENOM" id="CLU_3045669_0_0_4"/>
<dbReference type="AlphaFoldDB" id="F2BFR5"/>
<comment type="caution">
    <text evidence="1">The sequence shown here is derived from an EMBL/GenBank/DDBJ whole genome shotgun (WGS) entry which is preliminary data.</text>
</comment>
<proteinExistence type="predicted"/>
<keyword evidence="2" id="KW-1185">Reference proteome</keyword>
<sequence length="54" mass="6157">MVVDVLGHGVSRWAVWIFRRRLRPSERVVGWVANPTKQISFTVLLGLDPTYACC</sequence>
<organism evidence="1 2">
    <name type="scientific">Neisseria bacilliformis ATCC BAA-1200</name>
    <dbReference type="NCBI Taxonomy" id="888742"/>
    <lineage>
        <taxon>Bacteria</taxon>
        <taxon>Pseudomonadati</taxon>
        <taxon>Pseudomonadota</taxon>
        <taxon>Betaproteobacteria</taxon>
        <taxon>Neisseriales</taxon>
        <taxon>Neisseriaceae</taxon>
        <taxon>Neisseria</taxon>
    </lineage>
</organism>
<keyword evidence="1" id="KW-0808">Transferase</keyword>
<dbReference type="GO" id="GO:0016740">
    <property type="term" value="F:transferase activity"/>
    <property type="evidence" value="ECO:0007669"/>
    <property type="project" value="UniProtKB-KW"/>
</dbReference>
<protein>
    <submittedName>
        <fullName evidence="1">Glycosyl transferase</fullName>
        <ecNumber evidence="1">2.-.-.-</ecNumber>
    </submittedName>
</protein>
<dbReference type="EMBL" id="AFAY01000051">
    <property type="protein sequence ID" value="EGF08264.1"/>
    <property type="molecule type" value="Genomic_DNA"/>
</dbReference>
<evidence type="ECO:0000313" key="1">
    <source>
        <dbReference type="EMBL" id="EGF08264.1"/>
    </source>
</evidence>
<gene>
    <name evidence="1" type="primary">wbbL</name>
    <name evidence="1" type="ORF">HMPREF9123_2572</name>
</gene>